<feature type="compositionally biased region" description="Low complexity" evidence="6">
    <location>
        <begin position="697"/>
        <end position="711"/>
    </location>
</feature>
<evidence type="ECO:0000313" key="10">
    <source>
        <dbReference type="Proteomes" id="UP000596742"/>
    </source>
</evidence>
<dbReference type="PANTHER" id="PTHR13800:SF12">
    <property type="entry name" value="TRANSIENT RECEPTOR POTENTIAL CATION CHANNEL SUBFAMILY M MEMBER-LIKE 2"/>
    <property type="match status" value="1"/>
</dbReference>
<feature type="transmembrane region" description="Helical" evidence="7">
    <location>
        <begin position="755"/>
        <end position="774"/>
    </location>
</feature>
<keyword evidence="2 7" id="KW-0812">Transmembrane</keyword>
<evidence type="ECO:0000256" key="2">
    <source>
        <dbReference type="ARBA" id="ARBA00022692"/>
    </source>
</evidence>
<protein>
    <recommendedName>
        <fullName evidence="8">EGF-like domain-containing protein</fullName>
    </recommendedName>
</protein>
<proteinExistence type="predicted"/>
<dbReference type="EMBL" id="UYJE01008321">
    <property type="protein sequence ID" value="VDI62919.1"/>
    <property type="molecule type" value="Genomic_DNA"/>
</dbReference>
<dbReference type="PROSITE" id="PS00022">
    <property type="entry name" value="EGF_1"/>
    <property type="match status" value="1"/>
</dbReference>
<gene>
    <name evidence="9" type="ORF">MGAL_10B074422</name>
</gene>
<evidence type="ECO:0000256" key="4">
    <source>
        <dbReference type="ARBA" id="ARBA00023136"/>
    </source>
</evidence>
<organism evidence="9 10">
    <name type="scientific">Mytilus galloprovincialis</name>
    <name type="common">Mediterranean mussel</name>
    <dbReference type="NCBI Taxonomy" id="29158"/>
    <lineage>
        <taxon>Eukaryota</taxon>
        <taxon>Metazoa</taxon>
        <taxon>Spiralia</taxon>
        <taxon>Lophotrochozoa</taxon>
        <taxon>Mollusca</taxon>
        <taxon>Bivalvia</taxon>
        <taxon>Autobranchia</taxon>
        <taxon>Pteriomorphia</taxon>
        <taxon>Mytilida</taxon>
        <taxon>Mytiloidea</taxon>
        <taxon>Mytilidae</taxon>
        <taxon>Mytilinae</taxon>
        <taxon>Mytilus</taxon>
    </lineage>
</organism>
<dbReference type="PANTHER" id="PTHR13800">
    <property type="entry name" value="TRANSIENT RECEPTOR POTENTIAL CATION CHANNEL, SUBFAMILY M, MEMBER 6"/>
    <property type="match status" value="1"/>
</dbReference>
<dbReference type="InterPro" id="IPR050927">
    <property type="entry name" value="TRPM"/>
</dbReference>
<comment type="caution">
    <text evidence="9">The sequence shown here is derived from an EMBL/GenBank/DDBJ whole genome shotgun (WGS) entry which is preliminary data.</text>
</comment>
<reference evidence="9" key="1">
    <citation type="submission" date="2018-11" db="EMBL/GenBank/DDBJ databases">
        <authorList>
            <person name="Alioto T."/>
            <person name="Alioto T."/>
        </authorList>
    </citation>
    <scope>NUCLEOTIDE SEQUENCE</scope>
</reference>
<dbReference type="OrthoDB" id="9983120at2759"/>
<dbReference type="CDD" id="cd00054">
    <property type="entry name" value="EGF_CA"/>
    <property type="match status" value="1"/>
</dbReference>
<dbReference type="InterPro" id="IPR057366">
    <property type="entry name" value="TRPM-like"/>
</dbReference>
<dbReference type="PROSITE" id="PS01186">
    <property type="entry name" value="EGF_2"/>
    <property type="match status" value="1"/>
</dbReference>
<evidence type="ECO:0000256" key="6">
    <source>
        <dbReference type="SAM" id="MobiDB-lite"/>
    </source>
</evidence>
<keyword evidence="3 7" id="KW-1133">Transmembrane helix</keyword>
<accession>A0A8B6GET6</accession>
<feature type="disulfide bond" evidence="5">
    <location>
        <begin position="34"/>
        <end position="43"/>
    </location>
</feature>
<keyword evidence="5" id="KW-1015">Disulfide bond</keyword>
<feature type="disulfide bond" evidence="5">
    <location>
        <begin position="16"/>
        <end position="26"/>
    </location>
</feature>
<evidence type="ECO:0000256" key="5">
    <source>
        <dbReference type="PROSITE-ProRule" id="PRU00076"/>
    </source>
</evidence>
<keyword evidence="5" id="KW-0245">EGF-like domain</keyword>
<evidence type="ECO:0000313" key="9">
    <source>
        <dbReference type="EMBL" id="VDI62919.1"/>
    </source>
</evidence>
<dbReference type="Proteomes" id="UP000596742">
    <property type="component" value="Unassembled WGS sequence"/>
</dbReference>
<name>A0A8B6GET6_MYTGA</name>
<comment type="subcellular location">
    <subcellularLocation>
        <location evidence="1">Membrane</location>
        <topology evidence="1">Multi-pass membrane protein</topology>
    </subcellularLocation>
</comment>
<dbReference type="AlphaFoldDB" id="A0A8B6GET6"/>
<evidence type="ECO:0000256" key="7">
    <source>
        <dbReference type="SAM" id="Phobius"/>
    </source>
</evidence>
<comment type="caution">
    <text evidence="5">Lacks conserved residue(s) required for the propagation of feature annotation.</text>
</comment>
<evidence type="ECO:0000256" key="3">
    <source>
        <dbReference type="ARBA" id="ARBA00022989"/>
    </source>
</evidence>
<keyword evidence="4 7" id="KW-0472">Membrane</keyword>
<feature type="region of interest" description="Disordered" evidence="6">
    <location>
        <begin position="685"/>
        <end position="711"/>
    </location>
</feature>
<dbReference type="Pfam" id="PF25508">
    <property type="entry name" value="TRPM2"/>
    <property type="match status" value="1"/>
</dbReference>
<keyword evidence="10" id="KW-1185">Reference proteome</keyword>
<dbReference type="InterPro" id="IPR000742">
    <property type="entry name" value="EGF"/>
</dbReference>
<evidence type="ECO:0000256" key="1">
    <source>
        <dbReference type="ARBA" id="ARBA00004141"/>
    </source>
</evidence>
<dbReference type="PROSITE" id="PS50026">
    <property type="entry name" value="EGF_3"/>
    <property type="match status" value="1"/>
</dbReference>
<dbReference type="GO" id="GO:0005886">
    <property type="term" value="C:plasma membrane"/>
    <property type="evidence" value="ECO:0007669"/>
    <property type="project" value="TreeGrafter"/>
</dbReference>
<evidence type="ECO:0000259" key="8">
    <source>
        <dbReference type="PROSITE" id="PS50026"/>
    </source>
</evidence>
<feature type="domain" description="EGF-like" evidence="8">
    <location>
        <begin position="12"/>
        <end position="44"/>
    </location>
</feature>
<sequence length="827" mass="93656">MGWNTSSHQRCDNAICRPSCGNGGQCTSPGVCSCTGGFTGYRCNGAFCSHNFPCYPGDCVTGSCVCSTEFSGSSCLTVTEEVSFKPIINRCNATFTFHDYAKAMDIYSYFGDATELDEPHILWSNQNDFNILEMTMEVQYDTEYNGSQSLPDYVSSMKLGITNAKVETQHFKIGSGGLHNLVNTYTYTCNEPSHDNPISNEVFVCQMQGSNNFRIDSADRFVLTFSATAGGLRRLRNRDTGQVYPSQNYSEKTTSKIIEFKFDYMTPIHCIEQSTPCTDKQPLHISEDITQNSIVPKWDGWLDELSQIMKYSIEVWKMEYSMDLDNLREPLITTTVNPIPVFIQEFNETDTNIIQYPTFSPTEPGVYSCILEVSDRANNTRYARRFVLYDNTSEVTTQNENPMKCTTASSSTGYTWQTNGDKTVQISWTDHFINTVHANGHFLNSISAYAARLTDSGRRNDYKNIENKFDDYEGKMNRNGINNINGIVQFEFAYQSPSSNVSNLSWTDLGLLENIILTLPSSEDGFSQMFWVRAIDAIVLLNRPELAEIFWKQDEDNIFAALYASSLAKKLSESACSREYTEIKAEFAKSSIYYEDIAYKVMTTLYGKHASNARKLLVTKNEKYGFTTIFELTDSNSLMRFMGHTACQTQLNIIWKGDILPYTSDLKVICGAFLPVLIPNMMKKDEKGNSSKRSPPSSLNASYSTKSSKSMTSTFDSKTFAENNQKKEAGHSKAVAFYNRIKRIYNFYNAPVTKFVFNVVAYIIFLLVFSFFVLTDLHPLYEKGISFAEYLTCGWAASMMIEELRQVYLPPLSFLYSKSKLRVRNNT</sequence>
<dbReference type="GO" id="GO:0099604">
    <property type="term" value="F:ligand-gated calcium channel activity"/>
    <property type="evidence" value="ECO:0007669"/>
    <property type="project" value="TreeGrafter"/>
</dbReference>
<dbReference type="Gene3D" id="2.10.25.10">
    <property type="entry name" value="Laminin"/>
    <property type="match status" value="1"/>
</dbReference>